<dbReference type="SUPFAM" id="SSF54665">
    <property type="entry name" value="CO dehydrogenase molybdoprotein N-domain-like"/>
    <property type="match status" value="1"/>
</dbReference>
<dbReference type="EMBL" id="ONZF01000003">
    <property type="protein sequence ID" value="SPJ23786.1"/>
    <property type="molecule type" value="Genomic_DNA"/>
</dbReference>
<dbReference type="SMART" id="SM01008">
    <property type="entry name" value="Ald_Xan_dh_C"/>
    <property type="match status" value="1"/>
</dbReference>
<evidence type="ECO:0000256" key="1">
    <source>
        <dbReference type="ARBA" id="ARBA00022505"/>
    </source>
</evidence>
<keyword evidence="2 4" id="KW-0560">Oxidoreductase</keyword>
<dbReference type="Gene3D" id="3.90.1170.50">
    <property type="entry name" value="Aldehyde oxidase/xanthine dehydrogenase, a/b hammerhead"/>
    <property type="match status" value="1"/>
</dbReference>
<keyword evidence="5" id="KW-1185">Reference proteome</keyword>
<dbReference type="InterPro" id="IPR046867">
    <property type="entry name" value="AldOxase/xan_DH_MoCoBD2"/>
</dbReference>
<sequence>MLKFGKSQPVMRREDVRFLTGGGRYVGDLIPEGALWAAFVRSDVAHGRIVSVDLDAAREMPGVVLAMTAEDAEAAGADLGMNFTTAPNRDGTKGAAPLRPFLAKGHVRFVGEPVAVIVAETEAAARDAVEAVVLEIDDLPVHAEVAPGGPSVHDEAPDNVAFDYGLGDEAATEAALAGAAHRVRLRVEDNRIVSNPMETRACFAEPEGDRMHVCYGGQGVWSLKKELCERLGMAPEAVRVTTPDVGGGFGTKASNYPEYFCVALAASQLGRPVAWVASRGEGMLTDNAGRDLVSELELGFDADHRIVAYKVDTLSNLGAYNSNFGQMIQSYLFARVLTGTYDIGTAWLRARGIFTNTVQVDAYRGAGRPEAIFALERVMDRAARELGLDPWELRRKNFVAEGAFPYTTVSGESYDVGAFARVLDRAQAAADRAGFAKRRDASAAQGRLRGMGVCYYIESILGDPSEGATVEFTDDGGVRLYVGTQSNGQGHETVFAQFLADQTGIPAEAIEVVQGDSDRIERGGGTGGSRSVTTQGTATLKVAGDAIAALAEFLSDEEGAEVEFDDERFRIAGSNEAPSVLEAVARARAAGRADLTRFEGRDTLPGRSFPNGAHVAEVEIDPETGHVVVERYTVVDDFGNLINPMLAAGQVHGGVAQGVGQILMEHAVYDAEGQCLTASFMDYAMPRATDLPSVDLSFEPVPSTQNPLGMKGCGEAGTVGAMAAVMNAVEDALWDRGVRDLQPPLTPGRLWQTIREADDRPLAAE</sequence>
<dbReference type="AlphaFoldDB" id="A0A2R8BUL4"/>
<dbReference type="OrthoDB" id="9758509at2"/>
<name>A0A2R8BUL4_9RHOB</name>
<dbReference type="RefSeq" id="WP_108893652.1">
    <property type="nucleotide sequence ID" value="NZ_ONZF01000003.1"/>
</dbReference>
<dbReference type="SUPFAM" id="SSF56003">
    <property type="entry name" value="Molybdenum cofactor-binding domain"/>
    <property type="match status" value="1"/>
</dbReference>
<keyword evidence="1" id="KW-0500">Molybdenum</keyword>
<reference evidence="4 5" key="1">
    <citation type="submission" date="2018-03" db="EMBL/GenBank/DDBJ databases">
        <authorList>
            <person name="Keele B.F."/>
        </authorList>
    </citation>
    <scope>NUCLEOTIDE SEQUENCE [LARGE SCALE GENOMIC DNA]</scope>
    <source>
        <strain evidence="4 5">CECT 8504</strain>
    </source>
</reference>
<evidence type="ECO:0000313" key="4">
    <source>
        <dbReference type="EMBL" id="SPJ23786.1"/>
    </source>
</evidence>
<dbReference type="GO" id="GO:0005506">
    <property type="term" value="F:iron ion binding"/>
    <property type="evidence" value="ECO:0007669"/>
    <property type="project" value="InterPro"/>
</dbReference>
<evidence type="ECO:0000256" key="2">
    <source>
        <dbReference type="ARBA" id="ARBA00023002"/>
    </source>
</evidence>
<dbReference type="InterPro" id="IPR000674">
    <property type="entry name" value="Ald_Oxase/Xan_DH_a/b"/>
</dbReference>
<dbReference type="Gene3D" id="3.30.365.10">
    <property type="entry name" value="Aldehyde oxidase/xanthine dehydrogenase, molybdopterin binding domain"/>
    <property type="match status" value="4"/>
</dbReference>
<protein>
    <submittedName>
        <fullName evidence="4">Carbon monoxide dehydrogenase large chain</fullName>
        <ecNumber evidence="4">1.2.5.3</ecNumber>
    </submittedName>
</protein>
<feature type="domain" description="Aldehyde oxidase/xanthine dehydrogenase a/b hammerhead" evidence="3">
    <location>
        <begin position="20"/>
        <end position="140"/>
    </location>
</feature>
<evidence type="ECO:0000259" key="3">
    <source>
        <dbReference type="SMART" id="SM01008"/>
    </source>
</evidence>
<dbReference type="InterPro" id="IPR016208">
    <property type="entry name" value="Ald_Oxase/xanthine_DH-like"/>
</dbReference>
<accession>A0A2R8BUL4</accession>
<dbReference type="Pfam" id="PF02738">
    <property type="entry name" value="MoCoBD_1"/>
    <property type="match status" value="1"/>
</dbReference>
<dbReference type="InterPro" id="IPR008274">
    <property type="entry name" value="AldOxase/xan_DH_MoCoBD1"/>
</dbReference>
<dbReference type="Proteomes" id="UP000244912">
    <property type="component" value="Unassembled WGS sequence"/>
</dbReference>
<organism evidence="4 5">
    <name type="scientific">Palleronia abyssalis</name>
    <dbReference type="NCBI Taxonomy" id="1501240"/>
    <lineage>
        <taxon>Bacteria</taxon>
        <taxon>Pseudomonadati</taxon>
        <taxon>Pseudomonadota</taxon>
        <taxon>Alphaproteobacteria</taxon>
        <taxon>Rhodobacterales</taxon>
        <taxon>Roseobacteraceae</taxon>
        <taxon>Palleronia</taxon>
    </lineage>
</organism>
<dbReference type="PANTHER" id="PTHR11908:SF132">
    <property type="entry name" value="ALDEHYDE OXIDASE 1-RELATED"/>
    <property type="match status" value="1"/>
</dbReference>
<dbReference type="PANTHER" id="PTHR11908">
    <property type="entry name" value="XANTHINE DEHYDROGENASE"/>
    <property type="match status" value="1"/>
</dbReference>
<proteinExistence type="predicted"/>
<gene>
    <name evidence="4" type="primary">cutL_1</name>
    <name evidence="4" type="ORF">PAA8504_01601</name>
</gene>
<dbReference type="Pfam" id="PF20256">
    <property type="entry name" value="MoCoBD_2"/>
    <property type="match status" value="1"/>
</dbReference>
<dbReference type="InterPro" id="IPR037165">
    <property type="entry name" value="AldOxase/xan_DH_Mopterin-bd_sf"/>
</dbReference>
<dbReference type="EC" id="1.2.5.3" evidence="4"/>
<dbReference type="InterPro" id="IPR036856">
    <property type="entry name" value="Ald_Oxase/Xan_DH_a/b_sf"/>
</dbReference>
<dbReference type="GO" id="GO:0008805">
    <property type="term" value="F:carbon-monoxide oxygenase activity"/>
    <property type="evidence" value="ECO:0007669"/>
    <property type="project" value="UniProtKB-EC"/>
</dbReference>
<evidence type="ECO:0000313" key="5">
    <source>
        <dbReference type="Proteomes" id="UP000244912"/>
    </source>
</evidence>
<dbReference type="Pfam" id="PF01315">
    <property type="entry name" value="Ald_Xan_dh_C"/>
    <property type="match status" value="1"/>
</dbReference>